<dbReference type="GO" id="GO:0006310">
    <property type="term" value="P:DNA recombination"/>
    <property type="evidence" value="ECO:0007669"/>
    <property type="project" value="UniProtKB-KW"/>
</dbReference>
<dbReference type="Pfam" id="PF21530">
    <property type="entry name" value="Pif1_2B_dom"/>
    <property type="match status" value="1"/>
</dbReference>
<evidence type="ECO:0000256" key="9">
    <source>
        <dbReference type="SAM" id="Phobius"/>
    </source>
</evidence>
<dbReference type="GO" id="GO:0000723">
    <property type="term" value="P:telomere maintenance"/>
    <property type="evidence" value="ECO:0007669"/>
    <property type="project" value="InterPro"/>
</dbReference>
<keyword evidence="7" id="KW-0227">DNA damage</keyword>
<organism evidence="14">
    <name type="scientific">Zea mays</name>
    <name type="common">Maize</name>
    <dbReference type="NCBI Taxonomy" id="4577"/>
    <lineage>
        <taxon>Eukaryota</taxon>
        <taxon>Viridiplantae</taxon>
        <taxon>Streptophyta</taxon>
        <taxon>Embryophyta</taxon>
        <taxon>Tracheophyta</taxon>
        <taxon>Spermatophyta</taxon>
        <taxon>Magnoliopsida</taxon>
        <taxon>Liliopsida</taxon>
        <taxon>Poales</taxon>
        <taxon>Poaceae</taxon>
        <taxon>PACMAD clade</taxon>
        <taxon>Panicoideae</taxon>
        <taxon>Andropogonodae</taxon>
        <taxon>Andropogoneae</taxon>
        <taxon>Tripsacinae</taxon>
        <taxon>Zea</taxon>
    </lineage>
</organism>
<proteinExistence type="inferred from homology"/>
<gene>
    <name evidence="14" type="primary">CSLE2_1</name>
    <name evidence="14" type="ORF">Zm00014a_012970</name>
</gene>
<dbReference type="InterPro" id="IPR010285">
    <property type="entry name" value="DNA_helicase_pif1-like_DEAD"/>
</dbReference>
<dbReference type="ExpressionAtlas" id="A0A3L6DXV9">
    <property type="expression patterns" value="baseline and differential"/>
</dbReference>
<evidence type="ECO:0000313" key="14">
    <source>
        <dbReference type="EMBL" id="PWZ12717.1"/>
    </source>
</evidence>
<sequence length="1960" mass="221966">MLSQDSIAIENPNFTPELVWSSADAQAPTGSLFSSKHMAIHELIPTPFVPTPLVTEDVETNNLTTSPRRKGHKHHVSYGERQIWVSRQNQEFQSAIVRKFSTATMDREMESDRDNEIDHMTTFEINNNESIGPCTVPATNSDKMTKGVDVGKQHQTNSTITTNGDDDETVLFKDDDEEEGYLFAGQDGESGEDIEIDETQDAFTVNPDVPDLYDKVYSNIPEETHLLSTVPDCDYCKAKKFQYEPPGFCCRNGRINLAALETPPQLRRLWECADADARHFRDNIRFFNGHFSFTSLYCCLDSMTTNMDCGIYTFRAHGMMYHNVRSFGREDGAEHKHLELYFYDDDPSLEHRYRKCRQEQLEKDKAVIKQLVEIFKGNPYSEHLRSMGHVDNVENYHIALNLDQTLNQKLYNVPITSEVTAVWIEGSERRGQFSNSVMLHGKDRSSHGIRSYHGCYDALSYPLFFPKGELGWHANIPKSNVSMDEVDAYRDQHRTRDANDNDTKRPSHLCVSVRDYYCYRFQSRPGIFNPILYGKRLFQQFAVDTYIKIESSRLDFIRKNHDRLRADLYKGLVDSLHEGENRADKIGKRTVLSTSFIGGPRDMRRRYMDAMALVRKFGKPDIFLTMTCNPNWDEITTELLPMQSPHDRPDLVVRIFHAKLEELKKRLTKHHILGKIRSYVYVVEFQKRGLPHAHFLLIMQRKYKLTCPDQYDLLISAEIPDKKKYPQLYKMVIKHMMHGPCGLLNPKCPCTKGRASCKNHYPRAFSNATSQGKYSYPIYRRRDDGRKETVRGCELDNRWVVPYNPYLLRLFNCHINVEACGSIKAVKYLFKYIYKGHDRASVAVTDANKADGDVDEIKQYRDARWVTPLEALWRIFSFDLSQNSPPVMQLQLHLENMHMVSFHERAKVNHVVQRPGADRSMLTAYFEANRLYEEAQGILYRDFPEWYTLQQGKVWQRRKRNTGGQVGRIVSAHPAEGERFYLRLLLNHVTGATSYADLRTIDGDTLPSFREAAQMRGLLEADDTIDECLNEAAIYQMPSALRRLFATILVYCEPNDVAELWQRHLDSMSEDYHRSTQSKTHVQQMVLIDIRNILQSMGKDIKTFPLPAIIDIYDDSHGTDREIYEEESIEPMAEDVAMKETLNEEQRSAYDKILSVIDTNNGGVFFVDGPGGTGKTYLYKALLAALRSQDKIAVATATSGVAASILPGGRTAHSRFKIPLTIDDGAVCSFTKQSRTAKLLQKASLIIWDEASMTKRQAIEALDNSMRDIMGQPGLPFGGKTVVFGGDFRQVLPVVHKGSRAQISDPWFTEYLLRVGGGTEEANHDGDVRLPDELKVGCPIMLLRNIDPANGLCNSMRLMVRGFQKNSIDAEIVLGQHAGMQISLPRIPLCPSDDEMFPFQFKRKQFPIRLSFAMTVNKAQGQTIPNVGVYLPEPVFSHGQLYVALSRATARSKVKILAIPFHDEKKTKKGVKRNSTINGATYTKNIVYKEELPAMAPYVGCDVLPRGLEDAKPSVTTEAFDNSAGTVDGVNAAKVAAMKDAELAVNRNIAAFGAGTGRLSTDQKKKLLWGNKKSNPSEEIDVSPIVHAFKNCFDNALNAIVSELNFKTIVDGLGVVLYQYPFNVPAYYALILRSLTVLEDLALYADPDFKVLAASYPYFAKRLLTDPNPYLRDALIELVFKDGKFRQATKKIADAKLAKDFQAVLKEFQKAQRLATEREAAYAPFISQAGLPQRKISLGLQMGYSICGCWAANSFPTLYYVTIPPLCFLNGISLFPEITNPWFLPFAYVAVAAYSCSLVESLQCGDTAVEWWNTQRMWLFRRITSYLLAAIDTIRRMLGVTESGFTLTAKVTDPQALERYKKGMMLFGSFSMMFVIITTVALLNLACMMLGVAKVLLRKGVVSLGAMFVQAVLCALIVVINFPVYEAMFVRKDSGRLPASVSVVSLCIVLPFCILLPTKL</sequence>
<dbReference type="Gene3D" id="1.20.58.70">
    <property type="match status" value="1"/>
</dbReference>
<comment type="subcellular location">
    <subcellularLocation>
        <location evidence="1">Endomembrane system</location>
    </subcellularLocation>
</comment>
<evidence type="ECO:0000259" key="13">
    <source>
        <dbReference type="Pfam" id="PF21530"/>
    </source>
</evidence>
<feature type="domain" description="DNA helicase Pif1-like 2B" evidence="13">
    <location>
        <begin position="1334"/>
        <end position="1363"/>
    </location>
</feature>
<dbReference type="InterPro" id="IPR025476">
    <property type="entry name" value="Helitron_helicase-like"/>
</dbReference>
<comment type="similarity">
    <text evidence="7">Belongs to the helicase family.</text>
</comment>
<dbReference type="GO" id="GO:0005524">
    <property type="term" value="F:ATP binding"/>
    <property type="evidence" value="ECO:0007669"/>
    <property type="project" value="UniProtKB-KW"/>
</dbReference>
<feature type="compositionally biased region" description="Polar residues" evidence="8">
    <location>
        <begin position="153"/>
        <end position="163"/>
    </location>
</feature>
<comment type="catalytic activity">
    <reaction evidence="7">
        <text>ATP + H2O = ADP + phosphate + H(+)</text>
        <dbReference type="Rhea" id="RHEA:13065"/>
        <dbReference type="ChEBI" id="CHEBI:15377"/>
        <dbReference type="ChEBI" id="CHEBI:15378"/>
        <dbReference type="ChEBI" id="CHEBI:30616"/>
        <dbReference type="ChEBI" id="CHEBI:43474"/>
        <dbReference type="ChEBI" id="CHEBI:456216"/>
        <dbReference type="EC" id="5.6.2.3"/>
    </reaction>
</comment>
<dbReference type="InterPro" id="IPR006011">
    <property type="entry name" value="Syntaxin_N"/>
</dbReference>
<feature type="domain" description="Helitron helicase-like" evidence="11">
    <location>
        <begin position="516"/>
        <end position="697"/>
    </location>
</feature>
<evidence type="ECO:0000256" key="4">
    <source>
        <dbReference type="ARBA" id="ARBA00022692"/>
    </source>
</evidence>
<keyword evidence="5 9" id="KW-1133">Transmembrane helix</keyword>
<evidence type="ECO:0000256" key="1">
    <source>
        <dbReference type="ARBA" id="ARBA00004308"/>
    </source>
</evidence>
<dbReference type="GO" id="GO:0016020">
    <property type="term" value="C:membrane"/>
    <property type="evidence" value="ECO:0007669"/>
    <property type="project" value="InterPro"/>
</dbReference>
<dbReference type="Pfam" id="PF14214">
    <property type="entry name" value="Helitron_like_N"/>
    <property type="match status" value="1"/>
</dbReference>
<keyword evidence="4 9" id="KW-0812">Transmembrane</keyword>
<keyword evidence="7" id="KW-0378">Hydrolase</keyword>
<keyword evidence="7" id="KW-0547">Nucleotide-binding</keyword>
<reference evidence="14" key="1">
    <citation type="journal article" date="2018" name="Nat. Genet.">
        <title>Extensive intraspecific gene order and gene structural variations between Mo17 and other maize genomes.</title>
        <authorList>
            <person name="Sun S."/>
            <person name="Zhou Y."/>
            <person name="Chen J."/>
            <person name="Shi J."/>
            <person name="Zhao H."/>
            <person name="Zhao H."/>
            <person name="Song W."/>
            <person name="Zhang M."/>
            <person name="Cui Y."/>
            <person name="Dong X."/>
            <person name="Liu H."/>
            <person name="Ma X."/>
            <person name="Jiao Y."/>
            <person name="Wang B."/>
            <person name="Wei X."/>
            <person name="Stein J.C."/>
            <person name="Glaubitz J.C."/>
            <person name="Lu F."/>
            <person name="Yu G."/>
            <person name="Liang C."/>
            <person name="Fengler K."/>
            <person name="Li B."/>
            <person name="Rafalski A."/>
            <person name="Schnable P.S."/>
            <person name="Ware D.H."/>
            <person name="Buckler E.S."/>
            <person name="Lai J."/>
        </authorList>
    </citation>
    <scope>NUCLEOTIDE SEQUENCE [LARGE SCALE GENOMIC DNA]</scope>
    <source>
        <tissue evidence="14">Seedling</tissue>
    </source>
</reference>
<dbReference type="Proteomes" id="UP000251960">
    <property type="component" value="Chromosome 7"/>
</dbReference>
<evidence type="ECO:0000256" key="3">
    <source>
        <dbReference type="ARBA" id="ARBA00022679"/>
    </source>
</evidence>
<dbReference type="Pfam" id="PF03552">
    <property type="entry name" value="Cellulose_synt"/>
    <property type="match status" value="1"/>
</dbReference>
<evidence type="ECO:0000259" key="10">
    <source>
        <dbReference type="Pfam" id="PF05970"/>
    </source>
</evidence>
<evidence type="ECO:0000259" key="11">
    <source>
        <dbReference type="Pfam" id="PF14214"/>
    </source>
</evidence>
<evidence type="ECO:0000259" key="12">
    <source>
        <dbReference type="Pfam" id="PF14523"/>
    </source>
</evidence>
<dbReference type="PANTHER" id="PTHR10492">
    <property type="match status" value="1"/>
</dbReference>
<dbReference type="GO" id="GO:0016760">
    <property type="term" value="F:cellulose synthase (UDP-forming) activity"/>
    <property type="evidence" value="ECO:0007669"/>
    <property type="project" value="InterPro"/>
</dbReference>
<evidence type="ECO:0000256" key="8">
    <source>
        <dbReference type="SAM" id="MobiDB-lite"/>
    </source>
</evidence>
<dbReference type="EC" id="5.6.2.3" evidence="7"/>
<dbReference type="GO" id="GO:0006281">
    <property type="term" value="P:DNA repair"/>
    <property type="evidence" value="ECO:0007669"/>
    <property type="project" value="UniProtKB-KW"/>
</dbReference>
<keyword evidence="7" id="KW-0233">DNA recombination</keyword>
<dbReference type="EMBL" id="NCVQ01000008">
    <property type="protein sequence ID" value="PWZ12717.1"/>
    <property type="molecule type" value="Genomic_DNA"/>
</dbReference>
<feature type="domain" description="DNA helicase Pif1-like DEAD-box helicase" evidence="10">
    <location>
        <begin position="1142"/>
        <end position="1304"/>
    </location>
</feature>
<protein>
    <recommendedName>
        <fullName evidence="7">ATP-dependent DNA helicase</fullName>
        <ecNumber evidence="7">5.6.2.3</ecNumber>
    </recommendedName>
</protein>
<name>A0A3L6DXV9_MAIZE</name>
<dbReference type="Gene3D" id="3.40.50.300">
    <property type="entry name" value="P-loop containing nucleotide triphosphate hydrolases"/>
    <property type="match status" value="2"/>
</dbReference>
<keyword evidence="2" id="KW-0328">Glycosyltransferase</keyword>
<keyword evidence="7" id="KW-0347">Helicase</keyword>
<evidence type="ECO:0000256" key="2">
    <source>
        <dbReference type="ARBA" id="ARBA00022676"/>
    </source>
</evidence>
<dbReference type="InterPro" id="IPR049163">
    <property type="entry name" value="Pif1-like_2B_dom"/>
</dbReference>
<keyword evidence="7" id="KW-0234">DNA repair</keyword>
<comment type="caution">
    <text evidence="14">The sequence shown here is derived from an EMBL/GenBank/DDBJ whole genome shotgun (WGS) entry which is preliminary data.</text>
</comment>
<dbReference type="CDD" id="cd18809">
    <property type="entry name" value="SF1_C_RecD"/>
    <property type="match status" value="1"/>
</dbReference>
<keyword evidence="3" id="KW-0808">Transferase</keyword>
<feature type="transmembrane region" description="Helical" evidence="9">
    <location>
        <begin position="1904"/>
        <end position="1925"/>
    </location>
</feature>
<dbReference type="PANTHER" id="PTHR10492:SF92">
    <property type="entry name" value="ATP-DEPENDENT DNA HELICASE"/>
    <property type="match status" value="1"/>
</dbReference>
<dbReference type="GO" id="GO:0016887">
    <property type="term" value="F:ATP hydrolysis activity"/>
    <property type="evidence" value="ECO:0007669"/>
    <property type="project" value="RHEA"/>
</dbReference>
<dbReference type="GO" id="GO:0030244">
    <property type="term" value="P:cellulose biosynthetic process"/>
    <property type="evidence" value="ECO:0007669"/>
    <property type="project" value="InterPro"/>
</dbReference>
<comment type="cofactor">
    <cofactor evidence="7">
        <name>Mg(2+)</name>
        <dbReference type="ChEBI" id="CHEBI:18420"/>
    </cofactor>
</comment>
<dbReference type="FunFam" id="3.40.50.300:FF:002884">
    <property type="entry name" value="ATP-dependent DNA helicase"/>
    <property type="match status" value="1"/>
</dbReference>
<keyword evidence="6 9" id="KW-0472">Membrane</keyword>
<evidence type="ECO:0000256" key="5">
    <source>
        <dbReference type="ARBA" id="ARBA00022989"/>
    </source>
</evidence>
<feature type="transmembrane region" description="Helical" evidence="9">
    <location>
        <begin position="1937"/>
        <end position="1956"/>
    </location>
</feature>
<keyword evidence="7" id="KW-0067">ATP-binding</keyword>
<dbReference type="InterPro" id="IPR005150">
    <property type="entry name" value="Cellulose_synth"/>
</dbReference>
<dbReference type="GO" id="GO:0012505">
    <property type="term" value="C:endomembrane system"/>
    <property type="evidence" value="ECO:0007669"/>
    <property type="project" value="UniProtKB-SubCell"/>
</dbReference>
<evidence type="ECO:0000256" key="7">
    <source>
        <dbReference type="RuleBase" id="RU363044"/>
    </source>
</evidence>
<dbReference type="SUPFAM" id="SSF52540">
    <property type="entry name" value="P-loop containing nucleoside triphosphate hydrolases"/>
    <property type="match status" value="2"/>
</dbReference>
<dbReference type="InterPro" id="IPR027417">
    <property type="entry name" value="P-loop_NTPase"/>
</dbReference>
<evidence type="ECO:0000256" key="6">
    <source>
        <dbReference type="ARBA" id="ARBA00023136"/>
    </source>
</evidence>
<dbReference type="Pfam" id="PF05970">
    <property type="entry name" value="PIF1"/>
    <property type="match status" value="1"/>
</dbReference>
<feature type="domain" description="Syntaxin N-terminal" evidence="12">
    <location>
        <begin position="1689"/>
        <end position="1733"/>
    </location>
</feature>
<feature type="region of interest" description="Disordered" evidence="8">
    <location>
        <begin position="149"/>
        <end position="168"/>
    </location>
</feature>
<dbReference type="GO" id="GO:0043139">
    <property type="term" value="F:5'-3' DNA helicase activity"/>
    <property type="evidence" value="ECO:0007669"/>
    <property type="project" value="UniProtKB-EC"/>
</dbReference>
<dbReference type="Pfam" id="PF14523">
    <property type="entry name" value="Syntaxin_2"/>
    <property type="match status" value="1"/>
</dbReference>
<accession>A0A3L6DXV9</accession>
<feature type="transmembrane region" description="Helical" evidence="9">
    <location>
        <begin position="1864"/>
        <end position="1892"/>
    </location>
</feature>